<dbReference type="InterPro" id="IPR001138">
    <property type="entry name" value="Zn2Cys6_DnaBD"/>
</dbReference>
<dbReference type="Gene3D" id="4.10.240.10">
    <property type="entry name" value="Zn(2)-C6 fungal-type DNA-binding domain"/>
    <property type="match status" value="1"/>
</dbReference>
<dbReference type="InterPro" id="IPR007219">
    <property type="entry name" value="XnlR_reg_dom"/>
</dbReference>
<evidence type="ECO:0000313" key="7">
    <source>
        <dbReference type="EMBL" id="OKL59950.1"/>
    </source>
</evidence>
<comment type="caution">
    <text evidence="7">The sequence shown here is derived from an EMBL/GenBank/DDBJ whole genome shotgun (WGS) entry which is preliminary data.</text>
</comment>
<gene>
    <name evidence="7" type="ORF">UA08_04935</name>
</gene>
<keyword evidence="5" id="KW-0539">Nucleus</keyword>
<dbReference type="RefSeq" id="XP_020120071.1">
    <property type="nucleotide sequence ID" value="XM_020267259.1"/>
</dbReference>
<keyword evidence="8" id="KW-1185">Reference proteome</keyword>
<dbReference type="PROSITE" id="PS00463">
    <property type="entry name" value="ZN2_CY6_FUNGAL_1"/>
    <property type="match status" value="1"/>
</dbReference>
<feature type="domain" description="Zn(2)-C6 fungal-type" evidence="6">
    <location>
        <begin position="19"/>
        <end position="49"/>
    </location>
</feature>
<dbReference type="SUPFAM" id="SSF57701">
    <property type="entry name" value="Zn2/Cys6 DNA-binding domain"/>
    <property type="match status" value="1"/>
</dbReference>
<keyword evidence="1" id="KW-0479">Metal-binding</keyword>
<evidence type="ECO:0000256" key="5">
    <source>
        <dbReference type="ARBA" id="ARBA00023242"/>
    </source>
</evidence>
<protein>
    <recommendedName>
        <fullName evidence="6">Zn(2)-C6 fungal-type domain-containing protein</fullName>
    </recommendedName>
</protein>
<dbReference type="CDD" id="cd00067">
    <property type="entry name" value="GAL4"/>
    <property type="match status" value="1"/>
</dbReference>
<evidence type="ECO:0000313" key="8">
    <source>
        <dbReference type="Proteomes" id="UP000214365"/>
    </source>
</evidence>
<dbReference type="SMART" id="SM00906">
    <property type="entry name" value="Fungal_trans"/>
    <property type="match status" value="1"/>
</dbReference>
<evidence type="ECO:0000256" key="2">
    <source>
        <dbReference type="ARBA" id="ARBA00023015"/>
    </source>
</evidence>
<dbReference type="GO" id="GO:0003677">
    <property type="term" value="F:DNA binding"/>
    <property type="evidence" value="ECO:0007669"/>
    <property type="project" value="UniProtKB-KW"/>
</dbReference>
<dbReference type="GO" id="GO:0000981">
    <property type="term" value="F:DNA-binding transcription factor activity, RNA polymerase II-specific"/>
    <property type="evidence" value="ECO:0007669"/>
    <property type="project" value="InterPro"/>
</dbReference>
<dbReference type="PANTHER" id="PTHR47431">
    <property type="entry name" value="ZN(II)2CYS6 TRANSCRIPTION FACTOR (EUROFUNG)-RELATED"/>
    <property type="match status" value="1"/>
</dbReference>
<dbReference type="Pfam" id="PF04082">
    <property type="entry name" value="Fungal_trans"/>
    <property type="match status" value="1"/>
</dbReference>
<proteinExistence type="predicted"/>
<accession>A0A225AGW0</accession>
<sequence>MGSPRSNSDVVTEKAAPLACTECRRKHAKCDANMPVCLRCMSAGVQCHYLPSRRGLKRRAASYSQHMRPNPSPPGPQQVQCYGPGFVASGESSVQTHLDVFPDQAPVATVSLEEPQQYYPVEDDEALINLFYANFHAAHPILVPRTLYTTQAYPAYLKLVVHFLGSHFSTATSSDTLRSVTASALAEAGGRNHSFHLVQALLLFSIALHARNEIPECVSMLAQAVSLALELGMHRKSFSEDYGRQSAIQEESLRRTWWELYVTDGFMAALQRKSSFDCHTSSPDVPLPCEESLYVEGSFFREPPSLAEFDARMYAPEETHYSSFCYRIEAVRVLARVLSIAWTHDVHEDQVRAIDNALAAWPHHLDVAKTDAATTYGGVDEMLFQAHMLIHYSTIYLHFPRSDLVATLPGASNIIRQQHLLPVSTRNMHGIKALEASKQLANLAAIPTPMQKHSPFFICGIVFCVLVQLSACSLPELYNSQDRYRDSISLITGVLRTLSPTWALAQVTLRKIKNIALETLFLQDKPVTTTSPHDSGVDLSASITDLQISDLLWIDALH</sequence>
<dbReference type="EMBL" id="LFMY01000006">
    <property type="protein sequence ID" value="OKL59950.1"/>
    <property type="molecule type" value="Genomic_DNA"/>
</dbReference>
<dbReference type="OrthoDB" id="10067394at2759"/>
<dbReference type="GeneID" id="31004691"/>
<reference evidence="7 8" key="1">
    <citation type="submission" date="2015-06" db="EMBL/GenBank/DDBJ databases">
        <title>Talaromyces atroroseus IBT 11181 draft genome.</title>
        <authorList>
            <person name="Rasmussen K.B."/>
            <person name="Rasmussen S."/>
            <person name="Petersen B."/>
            <person name="Sicheritz-Ponten T."/>
            <person name="Mortensen U.H."/>
            <person name="Thrane U."/>
        </authorList>
    </citation>
    <scope>NUCLEOTIDE SEQUENCE [LARGE SCALE GENOMIC DNA]</scope>
    <source>
        <strain evidence="7 8">IBT 11181</strain>
    </source>
</reference>
<dbReference type="GO" id="GO:0006351">
    <property type="term" value="P:DNA-templated transcription"/>
    <property type="evidence" value="ECO:0007669"/>
    <property type="project" value="InterPro"/>
</dbReference>
<dbReference type="PROSITE" id="PS50048">
    <property type="entry name" value="ZN2_CY6_FUNGAL_2"/>
    <property type="match status" value="1"/>
</dbReference>
<dbReference type="InterPro" id="IPR036864">
    <property type="entry name" value="Zn2-C6_fun-type_DNA-bd_sf"/>
</dbReference>
<dbReference type="Pfam" id="PF00172">
    <property type="entry name" value="Zn_clus"/>
    <property type="match status" value="1"/>
</dbReference>
<name>A0A225AGW0_TALAT</name>
<dbReference type="SMART" id="SM00066">
    <property type="entry name" value="GAL4"/>
    <property type="match status" value="1"/>
</dbReference>
<evidence type="ECO:0000259" key="6">
    <source>
        <dbReference type="PROSITE" id="PS50048"/>
    </source>
</evidence>
<dbReference type="Proteomes" id="UP000214365">
    <property type="component" value="Unassembled WGS sequence"/>
</dbReference>
<keyword evidence="4" id="KW-0804">Transcription</keyword>
<dbReference type="AlphaFoldDB" id="A0A225AGW0"/>
<organism evidence="7 8">
    <name type="scientific">Talaromyces atroroseus</name>
    <dbReference type="NCBI Taxonomy" id="1441469"/>
    <lineage>
        <taxon>Eukaryota</taxon>
        <taxon>Fungi</taxon>
        <taxon>Dikarya</taxon>
        <taxon>Ascomycota</taxon>
        <taxon>Pezizomycotina</taxon>
        <taxon>Eurotiomycetes</taxon>
        <taxon>Eurotiomycetidae</taxon>
        <taxon>Eurotiales</taxon>
        <taxon>Trichocomaceae</taxon>
        <taxon>Talaromyces</taxon>
        <taxon>Talaromyces sect. Trachyspermi</taxon>
    </lineage>
</organism>
<evidence type="ECO:0000256" key="4">
    <source>
        <dbReference type="ARBA" id="ARBA00023163"/>
    </source>
</evidence>
<evidence type="ECO:0000256" key="3">
    <source>
        <dbReference type="ARBA" id="ARBA00023125"/>
    </source>
</evidence>
<dbReference type="STRING" id="1441469.A0A225AGW0"/>
<dbReference type="GO" id="GO:0008270">
    <property type="term" value="F:zinc ion binding"/>
    <property type="evidence" value="ECO:0007669"/>
    <property type="project" value="InterPro"/>
</dbReference>
<keyword evidence="3" id="KW-0238">DNA-binding</keyword>
<dbReference type="PANTHER" id="PTHR47431:SF2">
    <property type="entry name" value="ZN(II)2CYS6 TRANSCRIPTION FACTOR (EUROFUNG)"/>
    <property type="match status" value="1"/>
</dbReference>
<dbReference type="CDD" id="cd12148">
    <property type="entry name" value="fungal_TF_MHR"/>
    <property type="match status" value="1"/>
</dbReference>
<keyword evidence="2" id="KW-0805">Transcription regulation</keyword>
<evidence type="ECO:0000256" key="1">
    <source>
        <dbReference type="ARBA" id="ARBA00022723"/>
    </source>
</evidence>